<sequence length="66" mass="7228">MADDSSDATMDRIEKALARIEKAAAARAFAADSIARRHAKLRARMEEAVQALDELIERQDGKGADE</sequence>
<evidence type="ECO:0000313" key="2">
    <source>
        <dbReference type="Proteomes" id="UP000676996"/>
    </source>
</evidence>
<dbReference type="RefSeq" id="WP_284052722.1">
    <property type="nucleotide sequence ID" value="NZ_JAGRQC010000001.1"/>
</dbReference>
<gene>
    <name evidence="1" type="ORF">J7S20_02880</name>
</gene>
<dbReference type="AlphaFoldDB" id="A0A8T4I9X0"/>
<proteinExistence type="predicted"/>
<reference evidence="1" key="1">
    <citation type="submission" date="2021-04" db="EMBL/GenBank/DDBJ databases">
        <title>Ouciella asimina sp. nov., isolated from the surface seawater in the hydrothermal field of Okinawa Trough.</title>
        <authorList>
            <person name="Shuang W."/>
        </authorList>
    </citation>
    <scope>NUCLEOTIDE SEQUENCE</scope>
    <source>
        <strain evidence="1">LXI357</strain>
    </source>
</reference>
<dbReference type="Proteomes" id="UP000676996">
    <property type="component" value="Unassembled WGS sequence"/>
</dbReference>
<comment type="caution">
    <text evidence="1">The sequence shown here is derived from an EMBL/GenBank/DDBJ whole genome shotgun (WGS) entry which is preliminary data.</text>
</comment>
<keyword evidence="2" id="KW-1185">Reference proteome</keyword>
<evidence type="ECO:0000313" key="1">
    <source>
        <dbReference type="EMBL" id="MBR0551447.1"/>
    </source>
</evidence>
<name>A0A8T4I9X0_9SPHN</name>
<protein>
    <submittedName>
        <fullName evidence="1">Uncharacterized protein</fullName>
    </submittedName>
</protein>
<organism evidence="1 2">
    <name type="scientific">Stakelama marina</name>
    <dbReference type="NCBI Taxonomy" id="2826939"/>
    <lineage>
        <taxon>Bacteria</taxon>
        <taxon>Pseudomonadati</taxon>
        <taxon>Pseudomonadota</taxon>
        <taxon>Alphaproteobacteria</taxon>
        <taxon>Sphingomonadales</taxon>
        <taxon>Sphingomonadaceae</taxon>
        <taxon>Stakelama</taxon>
    </lineage>
</organism>
<dbReference type="EMBL" id="JAGRQC010000001">
    <property type="protein sequence ID" value="MBR0551447.1"/>
    <property type="molecule type" value="Genomic_DNA"/>
</dbReference>
<accession>A0A8T4I9X0</accession>